<keyword evidence="2" id="KW-1185">Reference proteome</keyword>
<dbReference type="EMBL" id="ML987193">
    <property type="protein sequence ID" value="KAF2250958.1"/>
    <property type="molecule type" value="Genomic_DNA"/>
</dbReference>
<evidence type="ECO:0000313" key="2">
    <source>
        <dbReference type="Proteomes" id="UP000800094"/>
    </source>
</evidence>
<dbReference type="RefSeq" id="XP_033685962.1">
    <property type="nucleotide sequence ID" value="XM_033835426.1"/>
</dbReference>
<proteinExistence type="predicted"/>
<dbReference type="OrthoDB" id="3798003at2759"/>
<gene>
    <name evidence="1" type="ORF">BU26DRAFT_603463</name>
</gene>
<protein>
    <submittedName>
        <fullName evidence="1">Uncharacterized protein</fullName>
    </submittedName>
</protein>
<accession>A0A6A6ILL3</accession>
<name>A0A6A6ILL3_9PLEO</name>
<reference evidence="1" key="1">
    <citation type="journal article" date="2020" name="Stud. Mycol.">
        <title>101 Dothideomycetes genomes: a test case for predicting lifestyles and emergence of pathogens.</title>
        <authorList>
            <person name="Haridas S."/>
            <person name="Albert R."/>
            <person name="Binder M."/>
            <person name="Bloem J."/>
            <person name="Labutti K."/>
            <person name="Salamov A."/>
            <person name="Andreopoulos B."/>
            <person name="Baker S."/>
            <person name="Barry K."/>
            <person name="Bills G."/>
            <person name="Bluhm B."/>
            <person name="Cannon C."/>
            <person name="Castanera R."/>
            <person name="Culley D."/>
            <person name="Daum C."/>
            <person name="Ezra D."/>
            <person name="Gonzalez J."/>
            <person name="Henrissat B."/>
            <person name="Kuo A."/>
            <person name="Liang C."/>
            <person name="Lipzen A."/>
            <person name="Lutzoni F."/>
            <person name="Magnuson J."/>
            <person name="Mondo S."/>
            <person name="Nolan M."/>
            <person name="Ohm R."/>
            <person name="Pangilinan J."/>
            <person name="Park H.-J."/>
            <person name="Ramirez L."/>
            <person name="Alfaro M."/>
            <person name="Sun H."/>
            <person name="Tritt A."/>
            <person name="Yoshinaga Y."/>
            <person name="Zwiers L.-H."/>
            <person name="Turgeon B."/>
            <person name="Goodwin S."/>
            <person name="Spatafora J."/>
            <person name="Crous P."/>
            <person name="Grigoriev I."/>
        </authorList>
    </citation>
    <scope>NUCLEOTIDE SEQUENCE</scope>
    <source>
        <strain evidence="1">CBS 122368</strain>
    </source>
</reference>
<dbReference type="AlphaFoldDB" id="A0A6A6ILL3"/>
<organism evidence="1 2">
    <name type="scientific">Trematosphaeria pertusa</name>
    <dbReference type="NCBI Taxonomy" id="390896"/>
    <lineage>
        <taxon>Eukaryota</taxon>
        <taxon>Fungi</taxon>
        <taxon>Dikarya</taxon>
        <taxon>Ascomycota</taxon>
        <taxon>Pezizomycotina</taxon>
        <taxon>Dothideomycetes</taxon>
        <taxon>Pleosporomycetidae</taxon>
        <taxon>Pleosporales</taxon>
        <taxon>Massarineae</taxon>
        <taxon>Trematosphaeriaceae</taxon>
        <taxon>Trematosphaeria</taxon>
    </lineage>
</organism>
<dbReference type="Proteomes" id="UP000800094">
    <property type="component" value="Unassembled WGS sequence"/>
</dbReference>
<evidence type="ECO:0000313" key="1">
    <source>
        <dbReference type="EMBL" id="KAF2250958.1"/>
    </source>
</evidence>
<dbReference type="GeneID" id="54588756"/>
<sequence length="683" mass="73248">MKGVLSSFQDRTLINPGFPYRSRARVHQIYDCVSPAAIMSSAFWLKIFPFGLFVSTSYSVAVENSFQQKAIEPTASGQIGINPVTDFGPYSQYIPPIGPHSDVLVVQDGQTQWKWPNPNYFTEVPVTTTIDNEVKTMISPVQISASKATATADGVNPGDVTIVISPALKIELENFAVDVAAECKLGAKMKRANVAAAPLAVLQCVTSQAIKAAQPGGQLAPALEGAGLEETAAAAEVPASVVELIGGLFDVLVAAGQIAKNQLRLRSIWILSVILQTYTWTGLILYLYRLPSQPSDIAQTIKPSATPTGCAPGAPTGVNAPICLDESCQGLTESGQCSLGKWEGCDCLDTLVIDGTAQIVDPAWFELQQEILGEVMSAADEGVECIVNGGFKLFDGSNSTEPPEYCVCSELYRVPYTLGAYYPTIPSTSAPCAYTTLPASQIAITHLKTTLPYESVTSCRSHTATTNNEVYTSCTCNNEKGYNYQIPTTDPTTTITEEGCDYLVREAETVRASMSASTVPAPTPTNKNPPAQSVNLGILYCFPDHTSERATWYMSSDTVSNAIEQECEKWDSMASPWKVGPGATDQYSFTINVPDPSAGGTSTNVHFVIRSSKNDGCPVLDIGGTDKSPLCKDIFANSIVNNCDHDQDGESFKKQGGRFERDCLTWSIARGCDVAMNPDCAFN</sequence>